<proteinExistence type="predicted"/>
<dbReference type="PANTHER" id="PTHR34597">
    <property type="entry name" value="SLR1661 PROTEIN"/>
    <property type="match status" value="1"/>
</dbReference>
<dbReference type="RefSeq" id="WP_200585531.1">
    <property type="nucleotide sequence ID" value="NZ_JAEHFY010000008.1"/>
</dbReference>
<accession>A0ABS1BIR5</accession>
<keyword evidence="3" id="KW-1185">Reference proteome</keyword>
<dbReference type="Proteomes" id="UP000660024">
    <property type="component" value="Unassembled WGS sequence"/>
</dbReference>
<dbReference type="InterPro" id="IPR005565">
    <property type="entry name" value="Hemolysn_activator_HlyB_C"/>
</dbReference>
<dbReference type="InterPro" id="IPR051544">
    <property type="entry name" value="TPS_OM_transporter"/>
</dbReference>
<comment type="caution">
    <text evidence="2">The sequence shown here is derived from an EMBL/GenBank/DDBJ whole genome shotgun (WGS) entry which is preliminary data.</text>
</comment>
<dbReference type="Pfam" id="PF03865">
    <property type="entry name" value="ShlB"/>
    <property type="match status" value="1"/>
</dbReference>
<feature type="domain" description="Haemolysin activator HlyB C-terminal" evidence="1">
    <location>
        <begin position="415"/>
        <end position="515"/>
    </location>
</feature>
<evidence type="ECO:0000313" key="3">
    <source>
        <dbReference type="Proteomes" id="UP000660024"/>
    </source>
</evidence>
<dbReference type="Gene3D" id="2.40.160.50">
    <property type="entry name" value="membrane protein fhac: a member of the omp85/tpsb transporter family"/>
    <property type="match status" value="1"/>
</dbReference>
<protein>
    <recommendedName>
        <fullName evidence="1">Haemolysin activator HlyB C-terminal domain-containing protein</fullName>
    </recommendedName>
</protein>
<organism evidence="2 3">
    <name type="scientific">Pedobacter segetis</name>
    <dbReference type="NCBI Taxonomy" id="2793069"/>
    <lineage>
        <taxon>Bacteria</taxon>
        <taxon>Pseudomonadati</taxon>
        <taxon>Bacteroidota</taxon>
        <taxon>Sphingobacteriia</taxon>
        <taxon>Sphingobacteriales</taxon>
        <taxon>Sphingobacteriaceae</taxon>
        <taxon>Pedobacter</taxon>
    </lineage>
</organism>
<reference evidence="2 3" key="1">
    <citation type="submission" date="2020-12" db="EMBL/GenBank/DDBJ databases">
        <title>Bacterial novel species Pedobacter sp. SD-b isolated from soil.</title>
        <authorList>
            <person name="Jung H.-Y."/>
        </authorList>
    </citation>
    <scope>NUCLEOTIDE SEQUENCE [LARGE SCALE GENOMIC DNA]</scope>
    <source>
        <strain evidence="2 3">SD-b</strain>
    </source>
</reference>
<name>A0ABS1BIR5_9SPHI</name>
<evidence type="ECO:0000313" key="2">
    <source>
        <dbReference type="EMBL" id="MBK0382754.1"/>
    </source>
</evidence>
<sequence length="571" mass="64781">MLRFYFITIFLFASQIGVSQTKNITLVINGLPKKIERGNVQFPDSLSAAKDLKSQIRSLKLNGYFNLRLTDHRFKNDTLFAEITTGKIYEGIYLGNGNVPQELVYQLGLKDQFKKEKPLQLKYFQKLYHTILGFYEDNGYPFAALYLDSLEAFKQNFKAQLFIIPNKNISIDTIRLIGSAKLNSGFLNAYLGIKEGQDYNEEKVKNIDKRLRDLSFVSVPKTYEVVFNGEKAAINLFLDKQNANQFDGIIGFLPNSQTGKIQITGDFKLNLKNALKSGETIDFNYRGLPAQSQELALNLAYPYIFKSQLGVNANFQLFKQDSSFLNLNTRLGFDYSFTTTQKLSFFIENFKGNQVATDSLTSSSIPNFANIKSTFYGIAGNYKKLDNRITPLKGYDLTLQAAVGSRKINPSENFRPEDFFTAQTSQQFKLQADLKYYLKTGLRSVLFLHNNAAILTGQNLFENEAFRIGGAKTLRGFDEQSLNVNSFSIQTLEFRYLIEQNSFINIFYDQAYINQQFVNKSSTDYPLGVGLGITFQTKVGIASLSYALGKQKNNPLDLQKGKIHFGIVSYF</sequence>
<evidence type="ECO:0000259" key="1">
    <source>
        <dbReference type="Pfam" id="PF03865"/>
    </source>
</evidence>
<dbReference type="EMBL" id="JAEHFY010000008">
    <property type="protein sequence ID" value="MBK0382754.1"/>
    <property type="molecule type" value="Genomic_DNA"/>
</dbReference>
<dbReference type="PANTHER" id="PTHR34597:SF3">
    <property type="entry name" value="OUTER MEMBRANE TRANSPORTER CDIB"/>
    <property type="match status" value="1"/>
</dbReference>
<gene>
    <name evidence="2" type="ORF">I5M32_07260</name>
</gene>